<comment type="caution">
    <text evidence="4">The sequence shown here is derived from an EMBL/GenBank/DDBJ whole genome shotgun (WGS) entry which is preliminary data.</text>
</comment>
<dbReference type="Gene3D" id="1.25.10.10">
    <property type="entry name" value="Leucine-rich Repeat Variant"/>
    <property type="match status" value="1"/>
</dbReference>
<dbReference type="AlphaFoldDB" id="A0A1Y2G5X3"/>
<dbReference type="InterPro" id="IPR045478">
    <property type="entry name" value="Exportin-5_C"/>
</dbReference>
<feature type="compositionally biased region" description="Basic and acidic residues" evidence="1">
    <location>
        <begin position="1177"/>
        <end position="1191"/>
    </location>
</feature>
<dbReference type="InterPro" id="IPR016024">
    <property type="entry name" value="ARM-type_fold"/>
</dbReference>
<sequence>MDEATLRSLIQALETIHNPTSANEARRQAEDFCEDMRRHAAAPMYGYYLAHKDKQQPDVLRHFGVGLMEYCVRYRWTDDTLIQETKESLKQGAMSLISEGLKPMLEEQSFIKEKVARLFVAIAEREWPLYWPSMNTFLKEQFFKDELGKEMVLLILKSICEDVWIYNDPLAALRQQELRTGLLEIMASQDILKKLYPDGWDRGKKDIEFMYGEEGNEGWTKRISSLLQDILPHCQSETITLKDEKLAVAALKTLAVTLDWILCPTIASSPIVQLICQTLLSPSIKIRLAGAECYDSLACRNMTDVERNEVLWPVLDQGGMDLISRAYLMYATQLVQGGAYEFVQKMVQATVNLGEQQLCAKRNTHAPKDLFILLQLLHSMASHPSVLIVSIVTFFWSTILRHETFSKNSVVCSFAPKLLEIYSAHLAKDIKNRWNRDPIYKHFAIIDFDSFSEFQGRALQLFQRAADVIRLVVPIIPLDAFFWVANRVSEVLMMEFPFENVKETSQFKVFDGTLTLMETTVSSLTEIMSNKAHPQSTQLLGGMNSVLSVIIEYDGKCSVALERVLASIPAFSDMFKQNSTLLYRSLDKLFKAVEYPSLDKSLSNGARMSDMAANTLVKIGRAIPNILYPIYGEIESAIQRLVEQNIITQGLKKTLQSFLLVIGFNSDLPVNQTAIFEKVVLPVIIDFQSTSVTEALSTPRAFLTYVGVDDLCTAASKTLQPVEINQLKGTIIQRRQIKSLVEALHTFMKETIDVKNPHTMEPWAFHLSSIMPNLFSTMRSLNAICNEQVWTNVNTDIRDHILSLSAEDKIVLVTGKTAPSAFFGRSAESDLVKLALDIKIWLAVLRDQSYRVLAQISLLGSSFYATPSLQVMLEQSLFEHVDFINNRQLRFLINYAVQPLVKNCPEPYMDSVLSHLLMHLFSYLDQRLRNDWALASEEGLVIDEMEDEGDSEDVDISDGIAREAMLRDLTRDVASFVCSILEFGKQKPMIQDPGNSATASTIMQKEITPLALSILSRQAIAQAVITLLCHIVTLKDTKACVRAVDAIQRTLVVLVQNSPGTKDIIGAFSAMVLKAAMEAIHDPYHQEGQEKLIQLITEVYVEVRPYDIAPKAVFQQALGADIQRLEEFEQELAKSTSNRTKKHALVKNFLQSIIGVAKSEWFKQKLVGDNPTPGRTIDVKYDRPSKSVLDSEEHDDIGEGLASLFDE</sequence>
<reference evidence="4 5" key="1">
    <citation type="submission" date="2016-07" db="EMBL/GenBank/DDBJ databases">
        <title>Pervasive Adenine N6-methylation of Active Genes in Fungi.</title>
        <authorList>
            <consortium name="DOE Joint Genome Institute"/>
            <person name="Mondo S.J."/>
            <person name="Dannebaum R.O."/>
            <person name="Kuo R.C."/>
            <person name="Labutti K."/>
            <person name="Haridas S."/>
            <person name="Kuo A."/>
            <person name="Salamov A."/>
            <person name="Ahrendt S.R."/>
            <person name="Lipzen A."/>
            <person name="Sullivan W."/>
            <person name="Andreopoulos W.B."/>
            <person name="Clum A."/>
            <person name="Lindquist E."/>
            <person name="Daum C."/>
            <person name="Ramamoorthy G.K."/>
            <person name="Gryganskyi A."/>
            <person name="Culley D."/>
            <person name="Magnuson J.K."/>
            <person name="James T.Y."/>
            <person name="O'Malley M.A."/>
            <person name="Stajich J.E."/>
            <person name="Spatafora J.W."/>
            <person name="Visel A."/>
            <person name="Grigoriev I.V."/>
        </authorList>
    </citation>
    <scope>NUCLEOTIDE SEQUENCE [LARGE SCALE GENOMIC DNA]</scope>
    <source>
        <strain evidence="4 5">NRRL 3116</strain>
    </source>
</reference>
<dbReference type="GeneID" id="33567916"/>
<dbReference type="GO" id="GO:0005634">
    <property type="term" value="C:nucleus"/>
    <property type="evidence" value="ECO:0007669"/>
    <property type="project" value="TreeGrafter"/>
</dbReference>
<evidence type="ECO:0000259" key="2">
    <source>
        <dbReference type="Pfam" id="PF08389"/>
    </source>
</evidence>
<proteinExistence type="predicted"/>
<evidence type="ECO:0000313" key="4">
    <source>
        <dbReference type="EMBL" id="ORY96981.1"/>
    </source>
</evidence>
<dbReference type="OrthoDB" id="2215036at2759"/>
<dbReference type="FunCoup" id="A0A1Y2G5X3">
    <property type="interactions" value="802"/>
</dbReference>
<dbReference type="EMBL" id="MCFF01000076">
    <property type="protein sequence ID" value="ORY96981.1"/>
    <property type="molecule type" value="Genomic_DNA"/>
</dbReference>
<dbReference type="InterPro" id="IPR011989">
    <property type="entry name" value="ARM-like"/>
</dbReference>
<name>A0A1Y2G5X3_9FUNG</name>
<dbReference type="InterPro" id="IPR045065">
    <property type="entry name" value="XPO1/5"/>
</dbReference>
<protein>
    <submittedName>
        <fullName evidence="4">Armadillo-type protein</fullName>
    </submittedName>
</protein>
<feature type="domain" description="Exportin-1/Importin-beta-like" evidence="2">
    <location>
        <begin position="108"/>
        <end position="193"/>
    </location>
</feature>
<organism evidence="4 5">
    <name type="scientific">Lobosporangium transversale</name>
    <dbReference type="NCBI Taxonomy" id="64571"/>
    <lineage>
        <taxon>Eukaryota</taxon>
        <taxon>Fungi</taxon>
        <taxon>Fungi incertae sedis</taxon>
        <taxon>Mucoromycota</taxon>
        <taxon>Mortierellomycotina</taxon>
        <taxon>Mortierellomycetes</taxon>
        <taxon>Mortierellales</taxon>
        <taxon>Mortierellaceae</taxon>
        <taxon>Lobosporangium</taxon>
    </lineage>
</organism>
<gene>
    <name evidence="4" type="ORF">BCR41DRAFT_364751</name>
</gene>
<evidence type="ECO:0000259" key="3">
    <source>
        <dbReference type="Pfam" id="PF19273"/>
    </source>
</evidence>
<dbReference type="PANTHER" id="PTHR11223:SF3">
    <property type="entry name" value="EXPORTIN-5"/>
    <property type="match status" value="1"/>
</dbReference>
<evidence type="ECO:0000256" key="1">
    <source>
        <dbReference type="SAM" id="MobiDB-lite"/>
    </source>
</evidence>
<dbReference type="GO" id="GO:0006405">
    <property type="term" value="P:RNA export from nucleus"/>
    <property type="evidence" value="ECO:0007669"/>
    <property type="project" value="TreeGrafter"/>
</dbReference>
<dbReference type="Pfam" id="PF08389">
    <property type="entry name" value="Xpo1"/>
    <property type="match status" value="1"/>
</dbReference>
<evidence type="ECO:0000313" key="5">
    <source>
        <dbReference type="Proteomes" id="UP000193648"/>
    </source>
</evidence>
<dbReference type="Pfam" id="PF19273">
    <property type="entry name" value="Exportin-5"/>
    <property type="match status" value="1"/>
</dbReference>
<keyword evidence="5" id="KW-1185">Reference proteome</keyword>
<dbReference type="SUPFAM" id="SSF48371">
    <property type="entry name" value="ARM repeat"/>
    <property type="match status" value="1"/>
</dbReference>
<feature type="domain" description="Exportin-5 C-terminal" evidence="3">
    <location>
        <begin position="340"/>
        <end position="1156"/>
    </location>
</feature>
<dbReference type="GO" id="GO:0006611">
    <property type="term" value="P:protein export from nucleus"/>
    <property type="evidence" value="ECO:0007669"/>
    <property type="project" value="InterPro"/>
</dbReference>
<dbReference type="RefSeq" id="XP_021875543.1">
    <property type="nucleotide sequence ID" value="XM_022026073.1"/>
</dbReference>
<dbReference type="STRING" id="64571.A0A1Y2G5X3"/>
<feature type="region of interest" description="Disordered" evidence="1">
    <location>
        <begin position="1173"/>
        <end position="1207"/>
    </location>
</feature>
<dbReference type="GO" id="GO:0005049">
    <property type="term" value="F:nuclear export signal receptor activity"/>
    <property type="evidence" value="ECO:0007669"/>
    <property type="project" value="InterPro"/>
</dbReference>
<dbReference type="GO" id="GO:0005737">
    <property type="term" value="C:cytoplasm"/>
    <property type="evidence" value="ECO:0007669"/>
    <property type="project" value="TreeGrafter"/>
</dbReference>
<dbReference type="Proteomes" id="UP000193648">
    <property type="component" value="Unassembled WGS sequence"/>
</dbReference>
<dbReference type="GO" id="GO:0042565">
    <property type="term" value="C:RNA nuclear export complex"/>
    <property type="evidence" value="ECO:0007669"/>
    <property type="project" value="TreeGrafter"/>
</dbReference>
<dbReference type="GO" id="GO:0003723">
    <property type="term" value="F:RNA binding"/>
    <property type="evidence" value="ECO:0007669"/>
    <property type="project" value="TreeGrafter"/>
</dbReference>
<dbReference type="InParanoid" id="A0A1Y2G5X3"/>
<dbReference type="PANTHER" id="PTHR11223">
    <property type="entry name" value="EXPORTIN 1/5"/>
    <property type="match status" value="1"/>
</dbReference>
<accession>A0A1Y2G5X3</accession>
<dbReference type="InterPro" id="IPR013598">
    <property type="entry name" value="Exportin-1/Importin-b-like"/>
</dbReference>